<dbReference type="PIRSF" id="PIRSF037505">
    <property type="entry name" value="Betaine_HMT"/>
    <property type="match status" value="1"/>
</dbReference>
<keyword evidence="7" id="KW-1185">Reference proteome</keyword>
<feature type="binding site" evidence="3 4">
    <location>
        <position position="202"/>
    </location>
    <ligand>
        <name>Zn(2+)</name>
        <dbReference type="ChEBI" id="CHEBI:29105"/>
    </ligand>
</feature>
<dbReference type="InterPro" id="IPR003726">
    <property type="entry name" value="HCY_dom"/>
</dbReference>
<dbReference type="PANTHER" id="PTHR11103:SF18">
    <property type="entry name" value="SLR1189 PROTEIN"/>
    <property type="match status" value="1"/>
</dbReference>
<reference evidence="7" key="1">
    <citation type="submission" date="2015-07" db="EMBL/GenBank/DDBJ databases">
        <authorList>
            <person name="Rodrigo-Torres Lidia"/>
            <person name="Arahal R.David."/>
        </authorList>
    </citation>
    <scope>NUCLEOTIDE SEQUENCE [LARGE SCALE GENOMIC DNA]</scope>
    <source>
        <strain evidence="7">CECT 5112</strain>
    </source>
</reference>
<evidence type="ECO:0000256" key="2">
    <source>
        <dbReference type="ARBA" id="ARBA00022679"/>
    </source>
</evidence>
<organism evidence="6 7">
    <name type="scientific">Roseibium alexandrii</name>
    <dbReference type="NCBI Taxonomy" id="388408"/>
    <lineage>
        <taxon>Bacteria</taxon>
        <taxon>Pseudomonadati</taxon>
        <taxon>Pseudomonadota</taxon>
        <taxon>Alphaproteobacteria</taxon>
        <taxon>Hyphomicrobiales</taxon>
        <taxon>Stappiaceae</taxon>
        <taxon>Roseibium</taxon>
    </lineage>
</organism>
<feature type="binding site" evidence="3 4">
    <location>
        <position position="276"/>
    </location>
    <ligand>
        <name>Zn(2+)</name>
        <dbReference type="ChEBI" id="CHEBI:29105"/>
    </ligand>
</feature>
<dbReference type="SUPFAM" id="SSF82282">
    <property type="entry name" value="Homocysteine S-methyltransferase"/>
    <property type="match status" value="1"/>
</dbReference>
<dbReference type="OrthoDB" id="9803687at2"/>
<keyword evidence="3 4" id="KW-0862">Zinc</keyword>
<keyword evidence="1 4" id="KW-0489">Methyltransferase</keyword>
<dbReference type="Pfam" id="PF02574">
    <property type="entry name" value="S-methyl_trans"/>
    <property type="match status" value="1"/>
</dbReference>
<sequence>MSNITILDGGMGQELVHRSGRVPSGLWSCELMMERPDLVRAIHDDFFAAGAHVATVNSYTLHRDRLRPNGLDDQFERLHHLACDLACQSRDAHGSGLVAGCLGPLGWSYSHDGAPSEDQSIDLYDEICRVQKDHVDLFVIETIASVAQARASLTAALRHDKPVWIALTVDDGDGGALRSGEPLQEVVEVVKDLGPEAVLINCSVPEAVTRGMAVLGPSGLKTGAYANGFTAIKPEFLKKGSSVSKLAARTDMTPEVYAGHGADWIDLGATIVGGCCEVSPSHIAELSRRFNPAV</sequence>
<evidence type="ECO:0000313" key="7">
    <source>
        <dbReference type="Proteomes" id="UP000053235"/>
    </source>
</evidence>
<gene>
    <name evidence="6" type="primary">mmuM</name>
    <name evidence="6" type="ORF">LAX5112_04507</name>
</gene>
<dbReference type="GO" id="GO:0009086">
    <property type="term" value="P:methionine biosynthetic process"/>
    <property type="evidence" value="ECO:0007669"/>
    <property type="project" value="InterPro"/>
</dbReference>
<dbReference type="AlphaFoldDB" id="A0A0M7ANF2"/>
<evidence type="ECO:0000313" key="6">
    <source>
        <dbReference type="EMBL" id="CTQ76187.1"/>
    </source>
</evidence>
<keyword evidence="2 4" id="KW-0808">Transferase</keyword>
<evidence type="ECO:0000256" key="3">
    <source>
        <dbReference type="PIRSR" id="PIRSR037505-2"/>
    </source>
</evidence>
<proteinExistence type="predicted"/>
<dbReference type="PANTHER" id="PTHR11103">
    <property type="entry name" value="SLR1189 PROTEIN"/>
    <property type="match status" value="1"/>
</dbReference>
<dbReference type="RefSeq" id="WP_055673707.1">
    <property type="nucleotide sequence ID" value="NZ_CXWD01000025.1"/>
</dbReference>
<dbReference type="Proteomes" id="UP000053235">
    <property type="component" value="Unassembled WGS sequence"/>
</dbReference>
<protein>
    <submittedName>
        <fullName evidence="6">Homocysteine S-methyltransferase</fullName>
        <ecNumber evidence="6">2.1.1.10</ecNumber>
    </submittedName>
</protein>
<dbReference type="PROSITE" id="PS50970">
    <property type="entry name" value="HCY"/>
    <property type="match status" value="1"/>
</dbReference>
<evidence type="ECO:0000256" key="1">
    <source>
        <dbReference type="ARBA" id="ARBA00022603"/>
    </source>
</evidence>
<comment type="cofactor">
    <cofactor evidence="3">
        <name>Zn(2+)</name>
        <dbReference type="ChEBI" id="CHEBI:29105"/>
    </cofactor>
    <text evidence="3">Binds 1 zinc ion per subunit.</text>
</comment>
<dbReference type="EMBL" id="CXWD01000025">
    <property type="protein sequence ID" value="CTQ76187.1"/>
    <property type="molecule type" value="Genomic_DNA"/>
</dbReference>
<dbReference type="EC" id="2.1.1.10" evidence="6"/>
<dbReference type="GO" id="GO:0008270">
    <property type="term" value="F:zinc ion binding"/>
    <property type="evidence" value="ECO:0007669"/>
    <property type="project" value="InterPro"/>
</dbReference>
<name>A0A0M7ANF2_9HYPH</name>
<dbReference type="Gene3D" id="3.20.20.330">
    <property type="entry name" value="Homocysteine-binding-like domain"/>
    <property type="match status" value="1"/>
</dbReference>
<dbReference type="InterPro" id="IPR017226">
    <property type="entry name" value="BHMT-like"/>
</dbReference>
<dbReference type="STRING" id="388408.LAX5112_04507"/>
<feature type="binding site" evidence="3 4">
    <location>
        <position position="275"/>
    </location>
    <ligand>
        <name>Zn(2+)</name>
        <dbReference type="ChEBI" id="CHEBI:29105"/>
    </ligand>
</feature>
<evidence type="ECO:0000259" key="5">
    <source>
        <dbReference type="PROSITE" id="PS50970"/>
    </source>
</evidence>
<accession>A0A0M7ANF2</accession>
<dbReference type="GO" id="GO:0032259">
    <property type="term" value="P:methylation"/>
    <property type="evidence" value="ECO:0007669"/>
    <property type="project" value="UniProtKB-KW"/>
</dbReference>
<dbReference type="GO" id="GO:0008168">
    <property type="term" value="F:methyltransferase activity"/>
    <property type="evidence" value="ECO:0007669"/>
    <property type="project" value="UniProtKB-UniRule"/>
</dbReference>
<dbReference type="InterPro" id="IPR036589">
    <property type="entry name" value="HCY_dom_sf"/>
</dbReference>
<keyword evidence="3 4" id="KW-0479">Metal-binding</keyword>
<feature type="domain" description="Hcy-binding" evidence="5">
    <location>
        <begin position="1"/>
        <end position="290"/>
    </location>
</feature>
<evidence type="ECO:0000256" key="4">
    <source>
        <dbReference type="PROSITE-ProRule" id="PRU00333"/>
    </source>
</evidence>